<sequence>MAMARREPKLRRRAWSRTSREGEELIRKREGSTLRRSRGRRPLDFRSCRRLTDFGEAAPSGKTSRT</sequence>
<feature type="compositionally biased region" description="Basic and acidic residues" evidence="1">
    <location>
        <begin position="18"/>
        <end position="33"/>
    </location>
</feature>
<accession>A0AAV7GFC1</accession>
<dbReference type="EMBL" id="JAGFBR010000015">
    <property type="protein sequence ID" value="KAH0454599.1"/>
    <property type="molecule type" value="Genomic_DNA"/>
</dbReference>
<evidence type="ECO:0000313" key="2">
    <source>
        <dbReference type="EMBL" id="KAH0454599.1"/>
    </source>
</evidence>
<organism evidence="2 3">
    <name type="scientific">Dendrobium chrysotoxum</name>
    <name type="common">Orchid</name>
    <dbReference type="NCBI Taxonomy" id="161865"/>
    <lineage>
        <taxon>Eukaryota</taxon>
        <taxon>Viridiplantae</taxon>
        <taxon>Streptophyta</taxon>
        <taxon>Embryophyta</taxon>
        <taxon>Tracheophyta</taxon>
        <taxon>Spermatophyta</taxon>
        <taxon>Magnoliopsida</taxon>
        <taxon>Liliopsida</taxon>
        <taxon>Asparagales</taxon>
        <taxon>Orchidaceae</taxon>
        <taxon>Epidendroideae</taxon>
        <taxon>Malaxideae</taxon>
        <taxon>Dendrobiinae</taxon>
        <taxon>Dendrobium</taxon>
    </lineage>
</organism>
<reference evidence="2 3" key="1">
    <citation type="journal article" date="2021" name="Hortic Res">
        <title>Chromosome-scale assembly of the Dendrobium chrysotoxum genome enhances the understanding of orchid evolution.</title>
        <authorList>
            <person name="Zhang Y."/>
            <person name="Zhang G.Q."/>
            <person name="Zhang D."/>
            <person name="Liu X.D."/>
            <person name="Xu X.Y."/>
            <person name="Sun W.H."/>
            <person name="Yu X."/>
            <person name="Zhu X."/>
            <person name="Wang Z.W."/>
            <person name="Zhao X."/>
            <person name="Zhong W.Y."/>
            <person name="Chen H."/>
            <person name="Yin W.L."/>
            <person name="Huang T."/>
            <person name="Niu S.C."/>
            <person name="Liu Z.J."/>
        </authorList>
    </citation>
    <scope>NUCLEOTIDE SEQUENCE [LARGE SCALE GENOMIC DNA]</scope>
    <source>
        <strain evidence="2">Lindl</strain>
    </source>
</reference>
<feature type="compositionally biased region" description="Basic and acidic residues" evidence="1">
    <location>
        <begin position="41"/>
        <end position="53"/>
    </location>
</feature>
<comment type="caution">
    <text evidence="2">The sequence shown here is derived from an EMBL/GenBank/DDBJ whole genome shotgun (WGS) entry which is preliminary data.</text>
</comment>
<proteinExistence type="predicted"/>
<gene>
    <name evidence="2" type="ORF">IEQ34_016523</name>
</gene>
<name>A0AAV7GFC1_DENCH</name>
<keyword evidence="3" id="KW-1185">Reference proteome</keyword>
<dbReference type="Proteomes" id="UP000775213">
    <property type="component" value="Unassembled WGS sequence"/>
</dbReference>
<evidence type="ECO:0000256" key="1">
    <source>
        <dbReference type="SAM" id="MobiDB-lite"/>
    </source>
</evidence>
<feature type="region of interest" description="Disordered" evidence="1">
    <location>
        <begin position="1"/>
        <end position="66"/>
    </location>
</feature>
<dbReference type="AlphaFoldDB" id="A0AAV7GFC1"/>
<protein>
    <submittedName>
        <fullName evidence="2">Uncharacterized protein</fullName>
    </submittedName>
</protein>
<evidence type="ECO:0000313" key="3">
    <source>
        <dbReference type="Proteomes" id="UP000775213"/>
    </source>
</evidence>